<feature type="region of interest" description="Disordered" evidence="1">
    <location>
        <begin position="267"/>
        <end position="297"/>
    </location>
</feature>
<dbReference type="SUPFAM" id="SSF50969">
    <property type="entry name" value="YVTN repeat-like/Quinoprotein amine dehydrogenase"/>
    <property type="match status" value="1"/>
</dbReference>
<dbReference type="Pfam" id="PF00400">
    <property type="entry name" value="WD40"/>
    <property type="match status" value="1"/>
</dbReference>
<evidence type="ECO:0000313" key="3">
    <source>
        <dbReference type="EMBL" id="KXZ42707.1"/>
    </source>
</evidence>
<dbReference type="STRING" id="33097.A0A150FYP9"/>
<sequence>MKDVQLRLTTGHEPGQASVAYARTAEGLSLVTAGADGRVCLRDPLVLEPTHSAKVAAPPATILAVDPRGKFVAVGDDQYVKLFKLPALTGERTACRFSLPLRALAFSPDGARLAAAGDDNLIKLVDVKDCSTYRSLSMDDYVLSLAWDPEGTYLAASLRGGHVAVSQLLRLFSLGGSQTGLSRLEGPPVAMAAAGSLLAVVYHAGPPNPHTKSQQLAMSLYDTTSLSLAFSAPLPLSPGSSLTWLGFTDDHCLPAVADTAGVVAAATEKPPATDSHKRKPAQTYNNPFARKAPKLGK</sequence>
<name>A0A150FYP9_GONPE</name>
<feature type="domain" description="WDHD1/CFT4 second beta-propeller" evidence="2">
    <location>
        <begin position="154"/>
        <end position="276"/>
    </location>
</feature>
<evidence type="ECO:0000256" key="1">
    <source>
        <dbReference type="SAM" id="MobiDB-lite"/>
    </source>
</evidence>
<dbReference type="OrthoDB" id="427368at2759"/>
<accession>A0A150FYP9</accession>
<dbReference type="GO" id="GO:0006261">
    <property type="term" value="P:DNA-templated DNA replication"/>
    <property type="evidence" value="ECO:0007669"/>
    <property type="project" value="TreeGrafter"/>
</dbReference>
<dbReference type="InterPro" id="IPR022100">
    <property type="entry name" value="WDHD1/CFT4_beta-prop_2nd"/>
</dbReference>
<dbReference type="PANTHER" id="PTHR19932:SF10">
    <property type="entry name" value="WD REPEAT AND HMG-BOX DNA-BINDING PROTEIN 1"/>
    <property type="match status" value="1"/>
</dbReference>
<proteinExistence type="predicted"/>
<dbReference type="GO" id="GO:0000278">
    <property type="term" value="P:mitotic cell cycle"/>
    <property type="evidence" value="ECO:0007669"/>
    <property type="project" value="TreeGrafter"/>
</dbReference>
<gene>
    <name evidence="3" type="ORF">GPECTOR_122g448</name>
</gene>
<evidence type="ECO:0000313" key="4">
    <source>
        <dbReference type="Proteomes" id="UP000075714"/>
    </source>
</evidence>
<dbReference type="InterPro" id="IPR001680">
    <property type="entry name" value="WD40_rpt"/>
</dbReference>
<dbReference type="InterPro" id="IPR015943">
    <property type="entry name" value="WD40/YVTN_repeat-like_dom_sf"/>
</dbReference>
<dbReference type="AlphaFoldDB" id="A0A150FYP9"/>
<dbReference type="Proteomes" id="UP000075714">
    <property type="component" value="Unassembled WGS sequence"/>
</dbReference>
<dbReference type="PANTHER" id="PTHR19932">
    <property type="entry name" value="WD REPEAT AND HMG-BOX DNA BINDING PROTEIN"/>
    <property type="match status" value="1"/>
</dbReference>
<dbReference type="SMART" id="SM00320">
    <property type="entry name" value="WD40"/>
    <property type="match status" value="4"/>
</dbReference>
<dbReference type="GO" id="GO:0003682">
    <property type="term" value="F:chromatin binding"/>
    <property type="evidence" value="ECO:0007669"/>
    <property type="project" value="TreeGrafter"/>
</dbReference>
<dbReference type="Gene3D" id="2.130.10.10">
    <property type="entry name" value="YVTN repeat-like/Quinoprotein amine dehydrogenase"/>
    <property type="match status" value="1"/>
</dbReference>
<protein>
    <recommendedName>
        <fullName evidence="2">WDHD1/CFT4 second beta-propeller domain-containing protein</fullName>
    </recommendedName>
</protein>
<evidence type="ECO:0000259" key="2">
    <source>
        <dbReference type="Pfam" id="PF12341"/>
    </source>
</evidence>
<keyword evidence="4" id="KW-1185">Reference proteome</keyword>
<dbReference type="Pfam" id="PF12341">
    <property type="entry name" value="Mcl1_mid"/>
    <property type="match status" value="1"/>
</dbReference>
<dbReference type="EMBL" id="LSYV01000122">
    <property type="protein sequence ID" value="KXZ42707.1"/>
    <property type="molecule type" value="Genomic_DNA"/>
</dbReference>
<dbReference type="InterPro" id="IPR011044">
    <property type="entry name" value="Quino_amine_DH_bsu"/>
</dbReference>
<organism evidence="3 4">
    <name type="scientific">Gonium pectorale</name>
    <name type="common">Green alga</name>
    <dbReference type="NCBI Taxonomy" id="33097"/>
    <lineage>
        <taxon>Eukaryota</taxon>
        <taxon>Viridiplantae</taxon>
        <taxon>Chlorophyta</taxon>
        <taxon>core chlorophytes</taxon>
        <taxon>Chlorophyceae</taxon>
        <taxon>CS clade</taxon>
        <taxon>Chlamydomonadales</taxon>
        <taxon>Volvocaceae</taxon>
        <taxon>Gonium</taxon>
    </lineage>
</organism>
<dbReference type="GO" id="GO:0006281">
    <property type="term" value="P:DNA repair"/>
    <property type="evidence" value="ECO:0007669"/>
    <property type="project" value="TreeGrafter"/>
</dbReference>
<reference evidence="4" key="1">
    <citation type="journal article" date="2016" name="Nat. Commun.">
        <title>The Gonium pectorale genome demonstrates co-option of cell cycle regulation during the evolution of multicellularity.</title>
        <authorList>
            <person name="Hanschen E.R."/>
            <person name="Marriage T.N."/>
            <person name="Ferris P.J."/>
            <person name="Hamaji T."/>
            <person name="Toyoda A."/>
            <person name="Fujiyama A."/>
            <person name="Neme R."/>
            <person name="Noguchi H."/>
            <person name="Minakuchi Y."/>
            <person name="Suzuki M."/>
            <person name="Kawai-Toyooka H."/>
            <person name="Smith D.R."/>
            <person name="Sparks H."/>
            <person name="Anderson J."/>
            <person name="Bakaric R."/>
            <person name="Luria V."/>
            <person name="Karger A."/>
            <person name="Kirschner M.W."/>
            <person name="Durand P.M."/>
            <person name="Michod R.E."/>
            <person name="Nozaki H."/>
            <person name="Olson B.J."/>
        </authorList>
    </citation>
    <scope>NUCLEOTIDE SEQUENCE [LARGE SCALE GENOMIC DNA]</scope>
    <source>
        <strain evidence="4">NIES-2863</strain>
    </source>
</reference>
<dbReference type="GO" id="GO:0043596">
    <property type="term" value="C:nuclear replication fork"/>
    <property type="evidence" value="ECO:0007669"/>
    <property type="project" value="TreeGrafter"/>
</dbReference>
<comment type="caution">
    <text evidence="3">The sequence shown here is derived from an EMBL/GenBank/DDBJ whole genome shotgun (WGS) entry which is preliminary data.</text>
</comment>